<accession>A0A1X6PFW0</accession>
<dbReference type="PANTHER" id="PTHR45910:SF1">
    <property type="entry name" value="N-ALPHA-ACETYLTRANSFERASE 20"/>
    <property type="match status" value="1"/>
</dbReference>
<dbReference type="InterPro" id="IPR000182">
    <property type="entry name" value="GNAT_dom"/>
</dbReference>
<dbReference type="Gene3D" id="3.40.630.30">
    <property type="match status" value="1"/>
</dbReference>
<evidence type="ECO:0000256" key="1">
    <source>
        <dbReference type="ARBA" id="ARBA00022679"/>
    </source>
</evidence>
<organism evidence="4 5">
    <name type="scientific">Porphyra umbilicalis</name>
    <name type="common">Purple laver</name>
    <name type="synonym">Red alga</name>
    <dbReference type="NCBI Taxonomy" id="2786"/>
    <lineage>
        <taxon>Eukaryota</taxon>
        <taxon>Rhodophyta</taxon>
        <taxon>Bangiophyceae</taxon>
        <taxon>Bangiales</taxon>
        <taxon>Bangiaceae</taxon>
        <taxon>Porphyra</taxon>
    </lineage>
</organism>
<dbReference type="GO" id="GO:0004596">
    <property type="term" value="F:protein-N-terminal amino-acid acetyltransferase activity"/>
    <property type="evidence" value="ECO:0007669"/>
    <property type="project" value="TreeGrafter"/>
</dbReference>
<dbReference type="SUPFAM" id="SSF55729">
    <property type="entry name" value="Acyl-CoA N-acyltransferases (Nat)"/>
    <property type="match status" value="1"/>
</dbReference>
<name>A0A1X6PFW0_PORUM</name>
<dbReference type="Pfam" id="PF00583">
    <property type="entry name" value="Acetyltransf_1"/>
    <property type="match status" value="1"/>
</dbReference>
<feature type="domain" description="N-acetyltransferase" evidence="3">
    <location>
        <begin position="2"/>
        <end position="155"/>
    </location>
</feature>
<keyword evidence="2" id="KW-0012">Acyltransferase</keyword>
<dbReference type="GO" id="GO:0031416">
    <property type="term" value="C:NatB complex"/>
    <property type="evidence" value="ECO:0007669"/>
    <property type="project" value="TreeGrafter"/>
</dbReference>
<gene>
    <name evidence="4" type="ORF">BU14_0072s0088</name>
</gene>
<dbReference type="EMBL" id="KV918787">
    <property type="protein sequence ID" value="OSX79731.1"/>
    <property type="molecule type" value="Genomic_DNA"/>
</dbReference>
<proteinExistence type="predicted"/>
<evidence type="ECO:0000313" key="4">
    <source>
        <dbReference type="EMBL" id="OSX79731.1"/>
    </source>
</evidence>
<evidence type="ECO:0000259" key="3">
    <source>
        <dbReference type="PROSITE" id="PS51186"/>
    </source>
</evidence>
<keyword evidence="5" id="KW-1185">Reference proteome</keyword>
<keyword evidence="1" id="KW-0808">Transferase</keyword>
<evidence type="ECO:0000256" key="2">
    <source>
        <dbReference type="ARBA" id="ARBA00023315"/>
    </source>
</evidence>
<dbReference type="OrthoDB" id="10264728at2759"/>
<sequence length="177" mass="19670">MATTRRFQPNDLLRFNAVNVDNLTETYNLGFYYTYLAQHPDIQVVVTSPADQVVAYMLAKVEGPVPNHHGHLSVVTVAPPHRRLGLAARLLASLESTCESPAVKATFVDLFVRSGNTVAIDMYRRFGYKVYRKIRGYYTGGDGGGDAFDMRKGLSWGKPVVEMEGGDVHAREVYLSL</sequence>
<dbReference type="AlphaFoldDB" id="A0A1X6PFW0"/>
<dbReference type="InterPro" id="IPR016181">
    <property type="entry name" value="Acyl_CoA_acyltransferase"/>
</dbReference>
<dbReference type="PANTHER" id="PTHR45910">
    <property type="entry name" value="N-ALPHA-ACETYLTRANSFERASE 20"/>
    <property type="match status" value="1"/>
</dbReference>
<dbReference type="InterPro" id="IPR051646">
    <property type="entry name" value="NatB_acetyltransferase_subunit"/>
</dbReference>
<dbReference type="Proteomes" id="UP000218209">
    <property type="component" value="Unassembled WGS sequence"/>
</dbReference>
<evidence type="ECO:0000313" key="5">
    <source>
        <dbReference type="Proteomes" id="UP000218209"/>
    </source>
</evidence>
<dbReference type="CDD" id="cd04301">
    <property type="entry name" value="NAT_SF"/>
    <property type="match status" value="1"/>
</dbReference>
<protein>
    <recommendedName>
        <fullName evidence="3">N-acetyltransferase domain-containing protein</fullName>
    </recommendedName>
</protein>
<dbReference type="PROSITE" id="PS51186">
    <property type="entry name" value="GNAT"/>
    <property type="match status" value="1"/>
</dbReference>
<reference evidence="4 5" key="1">
    <citation type="submission" date="2017-03" db="EMBL/GenBank/DDBJ databases">
        <title>WGS assembly of Porphyra umbilicalis.</title>
        <authorList>
            <person name="Brawley S.H."/>
            <person name="Blouin N.A."/>
            <person name="Ficko-Blean E."/>
            <person name="Wheeler G.L."/>
            <person name="Lohr M."/>
            <person name="Goodson H.V."/>
            <person name="Jenkins J.W."/>
            <person name="Blaby-Haas C.E."/>
            <person name="Helliwell K.E."/>
            <person name="Chan C."/>
            <person name="Marriage T."/>
            <person name="Bhattacharya D."/>
            <person name="Klein A.S."/>
            <person name="Badis Y."/>
            <person name="Brodie J."/>
            <person name="Cao Y."/>
            <person name="Collen J."/>
            <person name="Dittami S.M."/>
            <person name="Gachon C.M."/>
            <person name="Green B.R."/>
            <person name="Karpowicz S."/>
            <person name="Kim J.W."/>
            <person name="Kudahl U."/>
            <person name="Lin S."/>
            <person name="Michel G."/>
            <person name="Mittag M."/>
            <person name="Olson B.J."/>
            <person name="Pangilinan J."/>
            <person name="Peng Y."/>
            <person name="Qiu H."/>
            <person name="Shu S."/>
            <person name="Singer J.T."/>
            <person name="Smith A.G."/>
            <person name="Sprecher B.N."/>
            <person name="Wagner V."/>
            <person name="Wang W."/>
            <person name="Wang Z.-Y."/>
            <person name="Yan J."/>
            <person name="Yarish C."/>
            <person name="Zoeuner-Riek S."/>
            <person name="Zhuang Y."/>
            <person name="Zou Y."/>
            <person name="Lindquist E.A."/>
            <person name="Grimwood J."/>
            <person name="Barry K."/>
            <person name="Rokhsar D.S."/>
            <person name="Schmutz J."/>
            <person name="Stiller J.W."/>
            <person name="Grossman A.R."/>
            <person name="Prochnik S.E."/>
        </authorList>
    </citation>
    <scope>NUCLEOTIDE SEQUENCE [LARGE SCALE GENOMIC DNA]</scope>
    <source>
        <strain evidence="4">4086291</strain>
    </source>
</reference>